<keyword evidence="1" id="KW-0732">Signal</keyword>
<dbReference type="EMBL" id="JBGOOW010000096">
    <property type="protein sequence ID" value="MEZ8184099.1"/>
    <property type="molecule type" value="Genomic_DNA"/>
</dbReference>
<protein>
    <submittedName>
        <fullName evidence="2">Uncharacterized protein</fullName>
    </submittedName>
</protein>
<comment type="caution">
    <text evidence="2">The sequence shown here is derived from an EMBL/GenBank/DDBJ whole genome shotgun (WGS) entry which is preliminary data.</text>
</comment>
<organism evidence="2 3">
    <name type="scientific">Vibrio splendidus</name>
    <dbReference type="NCBI Taxonomy" id="29497"/>
    <lineage>
        <taxon>Bacteria</taxon>
        <taxon>Pseudomonadati</taxon>
        <taxon>Pseudomonadota</taxon>
        <taxon>Gammaproteobacteria</taxon>
        <taxon>Vibrionales</taxon>
        <taxon>Vibrionaceae</taxon>
        <taxon>Vibrio</taxon>
    </lineage>
</organism>
<dbReference type="RefSeq" id="WP_371691520.1">
    <property type="nucleotide sequence ID" value="NZ_JBGONW010000100.1"/>
</dbReference>
<reference evidence="2 3" key="1">
    <citation type="submission" date="2024-06" db="EMBL/GenBank/DDBJ databases">
        <authorList>
            <person name="Steensen K."/>
            <person name="Seneca J."/>
            <person name="Bartlau N."/>
            <person name="Yu A.X."/>
            <person name="Polz M.F."/>
        </authorList>
    </citation>
    <scope>NUCLEOTIDE SEQUENCE [LARGE SCALE GENOMIC DNA]</scope>
    <source>
        <strain evidence="2 3">1F145</strain>
    </source>
</reference>
<feature type="chain" id="PRO_5047262505" evidence="1">
    <location>
        <begin position="26"/>
        <end position="175"/>
    </location>
</feature>
<evidence type="ECO:0000313" key="3">
    <source>
        <dbReference type="Proteomes" id="UP001569200"/>
    </source>
</evidence>
<name>A0ABV4M098_VIBSP</name>
<sequence>MKGLKIASKCGVILLSTFISMNVHANWRVSSSTDEMTGETQNYAISGAVSTTRPMGFPYKDTKSWIGVGCDGNSEWVFIGFSNAPNISGDKNQNGWSLINTRFKWDNNIQNVSLSQTWGAKFIHFRGNDAPVVGKIQSSQKGLLELNWHGEGSVYFPYSFSGSSKAISTIRQKCN</sequence>
<dbReference type="Proteomes" id="UP001569200">
    <property type="component" value="Unassembled WGS sequence"/>
</dbReference>
<feature type="signal peptide" evidence="1">
    <location>
        <begin position="1"/>
        <end position="25"/>
    </location>
</feature>
<evidence type="ECO:0000256" key="1">
    <source>
        <dbReference type="SAM" id="SignalP"/>
    </source>
</evidence>
<evidence type="ECO:0000313" key="2">
    <source>
        <dbReference type="EMBL" id="MEZ8184099.1"/>
    </source>
</evidence>
<proteinExistence type="predicted"/>
<gene>
    <name evidence="2" type="ORF">ACED33_25910</name>
</gene>
<keyword evidence="3" id="KW-1185">Reference proteome</keyword>
<accession>A0ABV4M098</accession>